<dbReference type="Gene3D" id="3.90.1580.10">
    <property type="entry name" value="paralog of FGE (formylglycine-generating enzyme)"/>
    <property type="match status" value="1"/>
</dbReference>
<dbReference type="Proteomes" id="UP000582981">
    <property type="component" value="Unassembled WGS sequence"/>
</dbReference>
<dbReference type="RefSeq" id="WP_100942487.1">
    <property type="nucleotide sequence ID" value="NZ_JACAPU010000027.1"/>
</dbReference>
<dbReference type="EMBL" id="JACAPU010000027">
    <property type="protein sequence ID" value="NWB49336.1"/>
    <property type="molecule type" value="Genomic_DNA"/>
</dbReference>
<reference evidence="2 3" key="1">
    <citation type="submission" date="2020-04" db="EMBL/GenBank/DDBJ databases">
        <title>Molecular characterization of pseudomonads from Agaricus bisporus reveal novel blotch 2 pathogens in Western Europe.</title>
        <authorList>
            <person name="Taparia T."/>
            <person name="Krijger M."/>
            <person name="Haynes E."/>
            <person name="Elpinstone J.G."/>
            <person name="Noble R."/>
            <person name="Van Der Wolf J."/>
        </authorList>
    </citation>
    <scope>NUCLEOTIDE SEQUENCE [LARGE SCALE GENOMIC DNA]</scope>
    <source>
        <strain evidence="2 3">F1001</strain>
    </source>
</reference>
<dbReference type="InterPro" id="IPR005532">
    <property type="entry name" value="SUMF_dom"/>
</dbReference>
<evidence type="ECO:0000259" key="1">
    <source>
        <dbReference type="Pfam" id="PF03781"/>
    </source>
</evidence>
<dbReference type="PANTHER" id="PTHR23150:SF35">
    <property type="entry name" value="BLL6746 PROTEIN"/>
    <property type="match status" value="1"/>
</dbReference>
<feature type="domain" description="Sulfatase-modifying factor enzyme-like" evidence="1">
    <location>
        <begin position="50"/>
        <end position="297"/>
    </location>
</feature>
<name>A0A7Y7WH15_9PSED</name>
<accession>A0A7Y7WH15</accession>
<proteinExistence type="predicted"/>
<evidence type="ECO:0000313" key="3">
    <source>
        <dbReference type="Proteomes" id="UP000582981"/>
    </source>
</evidence>
<evidence type="ECO:0000313" key="2">
    <source>
        <dbReference type="EMBL" id="NWB49336.1"/>
    </source>
</evidence>
<dbReference type="AlphaFoldDB" id="A0A7Y7WH15"/>
<dbReference type="PANTHER" id="PTHR23150">
    <property type="entry name" value="SULFATASE MODIFYING FACTOR 1, 2"/>
    <property type="match status" value="1"/>
</dbReference>
<dbReference type="InterPro" id="IPR016187">
    <property type="entry name" value="CTDL_fold"/>
</dbReference>
<dbReference type="InterPro" id="IPR042095">
    <property type="entry name" value="SUMF_sf"/>
</dbReference>
<gene>
    <name evidence="2" type="ORF">HX829_22900</name>
</gene>
<dbReference type="SUPFAM" id="SSF56436">
    <property type="entry name" value="C-type lectin-like"/>
    <property type="match status" value="1"/>
</dbReference>
<organism evidence="2 3">
    <name type="scientific">Pseudomonas gingeri</name>
    <dbReference type="NCBI Taxonomy" id="117681"/>
    <lineage>
        <taxon>Bacteria</taxon>
        <taxon>Pseudomonadati</taxon>
        <taxon>Pseudomonadota</taxon>
        <taxon>Gammaproteobacteria</taxon>
        <taxon>Pseudomonadales</taxon>
        <taxon>Pseudomonadaceae</taxon>
        <taxon>Pseudomonas</taxon>
    </lineage>
</organism>
<comment type="caution">
    <text evidence="2">The sequence shown here is derived from an EMBL/GenBank/DDBJ whole genome shotgun (WGS) entry which is preliminary data.</text>
</comment>
<sequence>MKFHLFASRSRVGLWPALILSALLGAWLPGVALAASPPLPGKVFKDCKDCPEMVVLPAGTFTMGTPEDEVGREADEGPMHPVTFKKAFAVSRFQVLSGEWKAYIHDTGYKMPDGDTRPGRECLAGQPRYPQGDRQPAVCMDAHEAQAYADWLSKKTGKKYHLLSESQREYAVRGGTSGPFPFPFDKDKGYSIAEHANTYGPADGFSYTSPGGSFPPNAYGVYDGHGNVYEWTADCYVDSYVGAPADGSPRLDSKECEDRRVIRGNDWTEAPVFSRSGNRNERSAITRGDWLGLRVAREL</sequence>
<dbReference type="InterPro" id="IPR051043">
    <property type="entry name" value="Sulfatase_Mod_Factor_Kinase"/>
</dbReference>
<protein>
    <submittedName>
        <fullName evidence="2">Formylglycine-generating enzyme family protein</fullName>
    </submittedName>
</protein>
<dbReference type="Pfam" id="PF03781">
    <property type="entry name" value="FGE-sulfatase"/>
    <property type="match status" value="1"/>
</dbReference>
<dbReference type="GO" id="GO:0120147">
    <property type="term" value="F:formylglycine-generating oxidase activity"/>
    <property type="evidence" value="ECO:0007669"/>
    <property type="project" value="TreeGrafter"/>
</dbReference>